<sequence length="1084" mass="126063">MSIESKYYNITKSKEYSLDLERLKNNLFNKIQDSMNESTISSIFETEIYNLIENNFHINDFHFDKEFTSKDFNQDFTGRIDMKHNGLLVEYKKPNALKTFKQQEKAQQQLINYFNQLKDTHDITTMIITDGKKIGKIGYVNEKYNILPFKNITTNDIDEIIKALIFSKSKKLNSQNITSDFGLRPHSISMKLANKLFQSLYNQDLDIKTLMLFKEWQVLFHLSETDMGKNQDIMKRRNELSDLFEANINDARSEYIALFSLQTTYAIIIKLIACKLLNKKLFNSNNINYFNDLTVVSSEELRSFLEKIEDGYSFSDNGIYNLLEGDFFSWYHLDTHWDYELYSLFNNLISKIEEYTTFTFLHEHTSIDIFKELYIEIMPKSIRHSLGEYFTPAWLADNVVQESTNRIDSKQWKAIDPTCGSGIFITTLINKIFDQYNLSEMDSRMKENLLKEIYERVKGIDINPLNVLTSRVSYMLAISPLIDEYTTFEIPVYLGDSAIIPTIQKFDDVECYVNTIETIEGNLNAVFPVDFVESHEFTPTLITAQKLLNVGVLEEVISYLISKISKYTTVNLPLKNKIEELCQKLAELSSKHWDGIWLRIISNFLKAGSIKDLNIVIGNPPWVKWEYLPQNYAEKIKSISLERHLFSGQTYMGAISLNICALISHVNASYRLNKDGILAFLMPKTMMTQDSYEGFRNFIIDLETNERFYLQYAEDWEKAGHPFITMKDAFLSYYFQNNHIDYTKGVPFTRIIKKRGIKIEKINSKSYFSDVKDYFNFNKGYLVKLDDKRSGFTFANDSTQIQNLAKVIGNNEYKARSGVEFTPKEVYMLNFNKINENINQAVFTNMTSDNTTHKVNHIGDLNVETKYIMPLITGPTIERFSLENRNQYCIYPYNMNKKQSISINELLDTSPKLAKYLLNQKTVIEKQSERSKFISKGDDFYSLSKIGIYTYAPFKVVFRDNSKWRASLANPVTTPWGETKMAIPAKHAPYISQDKRGRNITEDESFYICGILNTPVIEEYMINTYSKRSFSINLNIKLPLYDVGNPNHSAIVQIVKDIYSSNIEINEALPILNDLYLKICEENN</sequence>
<dbReference type="AlphaFoldDB" id="A0A380GI47"/>
<gene>
    <name evidence="3" type="ORF">NCTC13834_00032</name>
</gene>
<evidence type="ECO:0000256" key="2">
    <source>
        <dbReference type="ARBA" id="ARBA00022679"/>
    </source>
</evidence>
<dbReference type="SUPFAM" id="SSF53335">
    <property type="entry name" value="S-adenosyl-L-methionine-dependent methyltransferases"/>
    <property type="match status" value="1"/>
</dbReference>
<dbReference type="PROSITE" id="PS00092">
    <property type="entry name" value="N6_MTASE"/>
    <property type="match status" value="1"/>
</dbReference>
<dbReference type="GO" id="GO:0032259">
    <property type="term" value="P:methylation"/>
    <property type="evidence" value="ECO:0007669"/>
    <property type="project" value="UniProtKB-KW"/>
</dbReference>
<protein>
    <recommendedName>
        <fullName evidence="5">Site-specific DNA-methyltransferase (adenine-specific)</fullName>
    </recommendedName>
</protein>
<evidence type="ECO:0000313" key="4">
    <source>
        <dbReference type="Proteomes" id="UP000254412"/>
    </source>
</evidence>
<dbReference type="REBASE" id="415195">
    <property type="entry name" value="Sne13834I"/>
</dbReference>
<dbReference type="PANTHER" id="PTHR33841">
    <property type="entry name" value="DNA METHYLTRANSFERASE YEEA-RELATED"/>
    <property type="match status" value="1"/>
</dbReference>
<organism evidence="3 4">
    <name type="scientific">Staphylococcus nepalensis</name>
    <dbReference type="NCBI Taxonomy" id="214473"/>
    <lineage>
        <taxon>Bacteria</taxon>
        <taxon>Bacillati</taxon>
        <taxon>Bacillota</taxon>
        <taxon>Bacilli</taxon>
        <taxon>Bacillales</taxon>
        <taxon>Staphylococcaceae</taxon>
        <taxon>Staphylococcus</taxon>
    </lineage>
</organism>
<dbReference type="EMBL" id="UHDS01000001">
    <property type="protein sequence ID" value="SUM53749.1"/>
    <property type="molecule type" value="Genomic_DNA"/>
</dbReference>
<dbReference type="GO" id="GO:0003676">
    <property type="term" value="F:nucleic acid binding"/>
    <property type="evidence" value="ECO:0007669"/>
    <property type="project" value="InterPro"/>
</dbReference>
<name>A0A380GI47_9STAP</name>
<accession>A0A380GI47</accession>
<dbReference type="RefSeq" id="WP_115359541.1">
    <property type="nucleotide sequence ID" value="NZ_BMCF01000003.1"/>
</dbReference>
<keyword evidence="1" id="KW-0489">Methyltransferase</keyword>
<proteinExistence type="predicted"/>
<dbReference type="Gene3D" id="3.40.50.150">
    <property type="entry name" value="Vaccinia Virus protein VP39"/>
    <property type="match status" value="1"/>
</dbReference>
<dbReference type="InterPro" id="IPR029063">
    <property type="entry name" value="SAM-dependent_MTases_sf"/>
</dbReference>
<dbReference type="InterPro" id="IPR050953">
    <property type="entry name" value="N4_N6_ade-DNA_methylase"/>
</dbReference>
<dbReference type="PANTHER" id="PTHR33841:SF4">
    <property type="entry name" value="RESTRICTION MODIFICATION SYSTEM DNA SPECIFICITY DOMAIN"/>
    <property type="match status" value="1"/>
</dbReference>
<dbReference type="GO" id="GO:0009007">
    <property type="term" value="F:site-specific DNA-methyltransferase (adenine-specific) activity"/>
    <property type="evidence" value="ECO:0007669"/>
    <property type="project" value="UniProtKB-EC"/>
</dbReference>
<reference evidence="3 4" key="1">
    <citation type="submission" date="2018-06" db="EMBL/GenBank/DDBJ databases">
        <authorList>
            <consortium name="Pathogen Informatics"/>
            <person name="Doyle S."/>
        </authorList>
    </citation>
    <scope>NUCLEOTIDE SEQUENCE [LARGE SCALE GENOMIC DNA]</scope>
    <source>
        <strain evidence="3 4">NCTC13834</strain>
    </source>
</reference>
<dbReference type="PRINTS" id="PR00507">
    <property type="entry name" value="N12N6MTFRASE"/>
</dbReference>
<dbReference type="Proteomes" id="UP000254412">
    <property type="component" value="Unassembled WGS sequence"/>
</dbReference>
<evidence type="ECO:0008006" key="5">
    <source>
        <dbReference type="Google" id="ProtNLM"/>
    </source>
</evidence>
<dbReference type="InterPro" id="IPR002052">
    <property type="entry name" value="DNA_methylase_N6_adenine_CS"/>
</dbReference>
<evidence type="ECO:0000313" key="3">
    <source>
        <dbReference type="EMBL" id="SUM53749.1"/>
    </source>
</evidence>
<keyword evidence="2" id="KW-0808">Transferase</keyword>
<evidence type="ECO:0000256" key="1">
    <source>
        <dbReference type="ARBA" id="ARBA00022603"/>
    </source>
</evidence>